<keyword evidence="2" id="KW-0963">Cytoplasm</keyword>
<dbReference type="Pfam" id="PF06565">
    <property type="entry name" value="DM10_dom"/>
    <property type="match status" value="3"/>
</dbReference>
<feature type="domain" description="DM10" evidence="6">
    <location>
        <begin position="251"/>
        <end position="371"/>
    </location>
</feature>
<dbReference type="GO" id="GO:0060285">
    <property type="term" value="P:cilium-dependent cell motility"/>
    <property type="evidence" value="ECO:0007669"/>
    <property type="project" value="TreeGrafter"/>
</dbReference>
<dbReference type="FunFam" id="2.30.29.170:FF:000003">
    <property type="entry name" value="EF-hand domain (C-terminal) containing 1"/>
    <property type="match status" value="1"/>
</dbReference>
<sequence>MDCHSCLETHTGTPRVLHSEGCILPDILSPHPQKSAYHLTQTLTYRNGYRRPLLPTVGIGHDPITANQLSQAELDELANKRPTLTYGQAKQAPPSAFIPAHVALDKKVLKFDAYFQEVVPISQDERYRVRKVSLYYYLEDDSMSIVEPVKENAGMPQGTFIKRQRHPKNDFGDHYHWKDLNVSINITLYGRTFRIVSCDKFTQEFLESNGIELNAPEDIPTDPYTILRQQPNRTFTTPSDFDKLKQFITMDRKVLRFFSLWDDSESMFGETRQVIIHYYLVDDTVEIREVYERNDGRDHFPVLMKRQHLPKSVKDLKDTFPQSVLEISDQEVTEWYSPKDFALGAQVSILGRKFFLYDCDDYTKDYYRRNLGTSDFKPIDVKKKTEEEVTKELPPYNGFGLLEDSIQNCLSLVPKPPKKDVIKMLENDHKVLRYAAELESMNPEDKGRRFILSYYLSNDMISIFEPPVRNSGIIGGKFLEKTRVPKPDSSIDNPSYYGPADFAIGAVVEVFNHRFVLTDADEYVLNSLEAHADVYPSEVLDSLRRRIHGGTGRHKDKQEFDKSSTVDVYSIKGDKAFNSGPAS</sequence>
<reference evidence="7" key="2">
    <citation type="submission" date="2025-09" db="UniProtKB">
        <authorList>
            <consortium name="Ensembl"/>
        </authorList>
    </citation>
    <scope>IDENTIFICATION</scope>
</reference>
<dbReference type="GO" id="GO:0000281">
    <property type="term" value="P:mitotic cytokinesis"/>
    <property type="evidence" value="ECO:0007669"/>
    <property type="project" value="TreeGrafter"/>
</dbReference>
<dbReference type="PANTHER" id="PTHR12086">
    <property type="entry name" value="EF-HAND DOMAIN C-TERMINAL CONTAINING PROTEIN"/>
    <property type="match status" value="1"/>
</dbReference>
<comment type="subcellular location">
    <subcellularLocation>
        <location evidence="1">Cytoplasm</location>
        <location evidence="1">Cytoskeleton</location>
        <location evidence="1">Cilium axoneme</location>
    </subcellularLocation>
</comment>
<gene>
    <name evidence="7" type="primary">EFHC1</name>
</gene>
<feature type="domain" description="DM10" evidence="6">
    <location>
        <begin position="105"/>
        <end position="210"/>
    </location>
</feature>
<dbReference type="GO" id="GO:0072686">
    <property type="term" value="C:mitotic spindle"/>
    <property type="evidence" value="ECO:0007669"/>
    <property type="project" value="TreeGrafter"/>
</dbReference>
<evidence type="ECO:0000313" key="8">
    <source>
        <dbReference type="Proteomes" id="UP000694569"/>
    </source>
</evidence>
<protein>
    <submittedName>
        <fullName evidence="7">EF-hand domain containing 1</fullName>
    </submittedName>
</protein>
<dbReference type="InterPro" id="IPR006602">
    <property type="entry name" value="DM10_dom"/>
</dbReference>
<evidence type="ECO:0000256" key="2">
    <source>
        <dbReference type="ARBA" id="ARBA00022490"/>
    </source>
</evidence>
<dbReference type="InterPro" id="IPR040193">
    <property type="entry name" value="EFHC1/EFHC2/EFHB"/>
</dbReference>
<dbReference type="PROSITE" id="PS51336">
    <property type="entry name" value="DM10"/>
    <property type="match status" value="3"/>
</dbReference>
<evidence type="ECO:0000313" key="7">
    <source>
        <dbReference type="Ensembl" id="ENSLLEP00000017012.1"/>
    </source>
</evidence>
<dbReference type="PANTHER" id="PTHR12086:SF9">
    <property type="entry name" value="EF-HAND DOMAIN-CONTAINING PROTEIN 1"/>
    <property type="match status" value="1"/>
</dbReference>
<dbReference type="Ensembl" id="ENSLLET00000017657.1">
    <property type="protein sequence ID" value="ENSLLEP00000017012.1"/>
    <property type="gene ID" value="ENSLLEG00000010817.1"/>
</dbReference>
<evidence type="ECO:0000256" key="4">
    <source>
        <dbReference type="ARBA" id="ARBA00023212"/>
    </source>
</evidence>
<feature type="domain" description="DM10" evidence="6">
    <location>
        <begin position="428"/>
        <end position="532"/>
    </location>
</feature>
<evidence type="ECO:0000256" key="1">
    <source>
        <dbReference type="ARBA" id="ARBA00004430"/>
    </source>
</evidence>
<evidence type="ECO:0000256" key="5">
    <source>
        <dbReference type="ARBA" id="ARBA00023273"/>
    </source>
</evidence>
<keyword evidence="4" id="KW-0206">Cytoskeleton</keyword>
<accession>A0A8C5PEE8</accession>
<dbReference type="FunFam" id="2.30.29.170:FF:000002">
    <property type="entry name" value="EF-hand domain (C-terminal) containing 1"/>
    <property type="match status" value="1"/>
</dbReference>
<organism evidence="7 8">
    <name type="scientific">Leptobrachium leishanense</name>
    <name type="common">Leishan spiny toad</name>
    <dbReference type="NCBI Taxonomy" id="445787"/>
    <lineage>
        <taxon>Eukaryota</taxon>
        <taxon>Metazoa</taxon>
        <taxon>Chordata</taxon>
        <taxon>Craniata</taxon>
        <taxon>Vertebrata</taxon>
        <taxon>Euteleostomi</taxon>
        <taxon>Amphibia</taxon>
        <taxon>Batrachia</taxon>
        <taxon>Anura</taxon>
        <taxon>Pelobatoidea</taxon>
        <taxon>Megophryidae</taxon>
        <taxon>Leptobrachium</taxon>
    </lineage>
</organism>
<dbReference type="Proteomes" id="UP000694569">
    <property type="component" value="Unplaced"/>
</dbReference>
<name>A0A8C5PEE8_9ANUR</name>
<dbReference type="GO" id="GO:0005930">
    <property type="term" value="C:axoneme"/>
    <property type="evidence" value="ECO:0007669"/>
    <property type="project" value="UniProtKB-SubCell"/>
</dbReference>
<keyword evidence="5" id="KW-0966">Cell projection</keyword>
<evidence type="ECO:0000256" key="3">
    <source>
        <dbReference type="ARBA" id="ARBA00022737"/>
    </source>
</evidence>
<dbReference type="GeneTree" id="ENSGT00530000063528"/>
<keyword evidence="8" id="KW-1185">Reference proteome</keyword>
<proteinExistence type="predicted"/>
<dbReference type="OrthoDB" id="10255210at2759"/>
<reference evidence="7" key="1">
    <citation type="submission" date="2025-08" db="UniProtKB">
        <authorList>
            <consortium name="Ensembl"/>
        </authorList>
    </citation>
    <scope>IDENTIFICATION</scope>
</reference>
<keyword evidence="3" id="KW-0677">Repeat</keyword>
<dbReference type="Gene3D" id="2.30.29.170">
    <property type="match status" value="3"/>
</dbReference>
<dbReference type="FunFam" id="2.30.29.170:FF:000001">
    <property type="entry name" value="EF-hand domain containing 1"/>
    <property type="match status" value="1"/>
</dbReference>
<dbReference type="SMART" id="SM00676">
    <property type="entry name" value="DM10"/>
    <property type="match status" value="3"/>
</dbReference>
<dbReference type="GO" id="GO:0043014">
    <property type="term" value="F:alpha-tubulin binding"/>
    <property type="evidence" value="ECO:0007669"/>
    <property type="project" value="TreeGrafter"/>
</dbReference>
<dbReference type="AlphaFoldDB" id="A0A8C5PEE8"/>
<dbReference type="GO" id="GO:0007052">
    <property type="term" value="P:mitotic spindle organization"/>
    <property type="evidence" value="ECO:0007669"/>
    <property type="project" value="TreeGrafter"/>
</dbReference>
<evidence type="ECO:0000259" key="6">
    <source>
        <dbReference type="PROSITE" id="PS51336"/>
    </source>
</evidence>